<keyword evidence="3" id="KW-0067">ATP-binding</keyword>
<dbReference type="AlphaFoldDB" id="A0A2X3B6Z9"/>
<evidence type="ECO:0000259" key="4">
    <source>
        <dbReference type="SMART" id="SM00382"/>
    </source>
</evidence>
<dbReference type="InterPro" id="IPR003959">
    <property type="entry name" value="ATPase_AAA_core"/>
</dbReference>
<dbReference type="InterPro" id="IPR027417">
    <property type="entry name" value="P-loop_NTPase"/>
</dbReference>
<feature type="domain" description="AAA+ ATPase" evidence="4">
    <location>
        <begin position="348"/>
        <end position="486"/>
    </location>
</feature>
<sequence length="574" mass="65904">MQYLNDFLKHKDIKKTAIYPHLKCSADEARILLFMTKMLFEGSNEIEILQLLKACFGNEQNTIIAHLPKIKNLLDSGWIISSGFIRTKDWTLLELLSTEVCLSPSFYRLLEEGSPKIDIPEITPYSDHLEFLKDQFLRIDMLKKINLDSKGLSVSRMTHQLKIIEERIKARLAITTANISVLHLIKENNLNFKEEIIFFALLKEEYAGGDGIYREMNTLIELISIDEYDKIKNRSLLDEKSPLIQKNLIDYDEMLNPFGGIIRTFFIPEEILQKITHQNAKKTTPRTTLASVIKNQEVFELLEPKTSLKDIILPPHTQSMLESILQQVDSRVIARLKEWGIKDKNKGIEAKILFFGPPGTGKTLSALGLAKALKKQILSFDCSKILSMYVGESEKNVRKIFDDYKEISKKIKNEPVLLLDESDQFLSLRASSGNATEKMHNQMQNIFLEQIEKFSGILIATTNLIETIDSAFSRRFNYKIEFRRPTQEQRESIWKKYLPQNATYAKNDTIHSLSKELCEYDLSGAQIALIIKNTAYKVATRERPVFSKNDFIEEIKREISGNFDGGKSVGFNAI</sequence>
<evidence type="ECO:0000313" key="6">
    <source>
        <dbReference type="Proteomes" id="UP000250166"/>
    </source>
</evidence>
<dbReference type="SMART" id="SM00382">
    <property type="entry name" value="AAA"/>
    <property type="match status" value="1"/>
</dbReference>
<dbReference type="EC" id="3.4.24.-" evidence="5"/>
<proteinExistence type="inferred from homology"/>
<dbReference type="Gene3D" id="3.40.50.300">
    <property type="entry name" value="P-loop containing nucleotide triphosphate hydrolases"/>
    <property type="match status" value="1"/>
</dbReference>
<name>A0A2X3B6Z9_9HELI</name>
<reference evidence="5 6" key="1">
    <citation type="submission" date="2018-06" db="EMBL/GenBank/DDBJ databases">
        <authorList>
            <consortium name="Pathogen Informatics"/>
            <person name="Doyle S."/>
        </authorList>
    </citation>
    <scope>NUCLEOTIDE SEQUENCE [LARGE SCALE GENOMIC DNA]</scope>
    <source>
        <strain evidence="5 6">NCTC13102</strain>
    </source>
</reference>
<evidence type="ECO:0000313" key="5">
    <source>
        <dbReference type="EMBL" id="SQB97477.1"/>
    </source>
</evidence>
<gene>
    <name evidence="5" type="primary">ftsH2</name>
    <name evidence="5" type="ORF">NCTC13102_00208</name>
</gene>
<evidence type="ECO:0000256" key="1">
    <source>
        <dbReference type="ARBA" id="ARBA00006914"/>
    </source>
</evidence>
<protein>
    <submittedName>
        <fullName evidence="5">ATPase</fullName>
        <ecNumber evidence="5">3.4.24.-</ecNumber>
    </submittedName>
</protein>
<dbReference type="EMBL" id="UAWL01000006">
    <property type="protein sequence ID" value="SQB97477.1"/>
    <property type="molecule type" value="Genomic_DNA"/>
</dbReference>
<dbReference type="InterPro" id="IPR050221">
    <property type="entry name" value="26S_Proteasome_ATPase"/>
</dbReference>
<dbReference type="CDD" id="cd19481">
    <property type="entry name" value="RecA-like_protease"/>
    <property type="match status" value="1"/>
</dbReference>
<dbReference type="RefSeq" id="WP_112058228.1">
    <property type="nucleotide sequence ID" value="NZ_UAWL01000006.1"/>
</dbReference>
<dbReference type="PANTHER" id="PTHR23073">
    <property type="entry name" value="26S PROTEASOME REGULATORY SUBUNIT"/>
    <property type="match status" value="1"/>
</dbReference>
<evidence type="ECO:0000256" key="2">
    <source>
        <dbReference type="ARBA" id="ARBA00022741"/>
    </source>
</evidence>
<dbReference type="SUPFAM" id="SSF52540">
    <property type="entry name" value="P-loop containing nucleoside triphosphate hydrolases"/>
    <property type="match status" value="1"/>
</dbReference>
<organism evidence="5 6">
    <name type="scientific">Helicobacter fennelliae</name>
    <dbReference type="NCBI Taxonomy" id="215"/>
    <lineage>
        <taxon>Bacteria</taxon>
        <taxon>Pseudomonadati</taxon>
        <taxon>Campylobacterota</taxon>
        <taxon>Epsilonproteobacteria</taxon>
        <taxon>Campylobacterales</taxon>
        <taxon>Helicobacteraceae</taxon>
        <taxon>Helicobacter</taxon>
    </lineage>
</organism>
<dbReference type="Pfam" id="PF00004">
    <property type="entry name" value="AAA"/>
    <property type="match status" value="1"/>
</dbReference>
<dbReference type="Proteomes" id="UP000250166">
    <property type="component" value="Unassembled WGS sequence"/>
</dbReference>
<evidence type="ECO:0000256" key="3">
    <source>
        <dbReference type="ARBA" id="ARBA00022840"/>
    </source>
</evidence>
<dbReference type="InterPro" id="IPR003593">
    <property type="entry name" value="AAA+_ATPase"/>
</dbReference>
<keyword evidence="2" id="KW-0547">Nucleotide-binding</keyword>
<dbReference type="GO" id="GO:0016887">
    <property type="term" value="F:ATP hydrolysis activity"/>
    <property type="evidence" value="ECO:0007669"/>
    <property type="project" value="InterPro"/>
</dbReference>
<keyword evidence="5" id="KW-0378">Hydrolase</keyword>
<accession>A0A2X3B6Z9</accession>
<dbReference type="GO" id="GO:0005524">
    <property type="term" value="F:ATP binding"/>
    <property type="evidence" value="ECO:0007669"/>
    <property type="project" value="UniProtKB-KW"/>
</dbReference>
<comment type="similarity">
    <text evidence="1">Belongs to the AAA ATPase family.</text>
</comment>